<dbReference type="SMART" id="SM01043">
    <property type="entry name" value="BTAD"/>
    <property type="match status" value="1"/>
</dbReference>
<comment type="similarity">
    <text evidence="1">Belongs to the AfsR/DnrI/RedD regulatory family.</text>
</comment>
<gene>
    <name evidence="7" type="ORF">ACFQ3T_26040</name>
</gene>
<accession>A0ABW3R0R3</accession>
<dbReference type="EMBL" id="JBHTLK010000170">
    <property type="protein sequence ID" value="MFD1150607.1"/>
    <property type="molecule type" value="Genomic_DNA"/>
</dbReference>
<name>A0ABW3R0R3_9PSEU</name>
<evidence type="ECO:0000313" key="8">
    <source>
        <dbReference type="Proteomes" id="UP001597168"/>
    </source>
</evidence>
<evidence type="ECO:0000256" key="3">
    <source>
        <dbReference type="ARBA" id="ARBA00023125"/>
    </source>
</evidence>
<keyword evidence="8" id="KW-1185">Reference proteome</keyword>
<dbReference type="InterPro" id="IPR011990">
    <property type="entry name" value="TPR-like_helical_dom_sf"/>
</dbReference>
<reference evidence="8" key="1">
    <citation type="journal article" date="2019" name="Int. J. Syst. Evol. Microbiol.">
        <title>The Global Catalogue of Microorganisms (GCM) 10K type strain sequencing project: providing services to taxonomists for standard genome sequencing and annotation.</title>
        <authorList>
            <consortium name="The Broad Institute Genomics Platform"/>
            <consortium name="The Broad Institute Genome Sequencing Center for Infectious Disease"/>
            <person name="Wu L."/>
            <person name="Ma J."/>
        </authorList>
    </citation>
    <scope>NUCLEOTIDE SEQUENCE [LARGE SCALE GENOMIC DNA]</scope>
    <source>
        <strain evidence="8">CCUG 60214</strain>
    </source>
</reference>
<sequence>MIFRVLGPQAGPRKPATLLAALLLHANAWVSLDELIDEIWQEQAVPASADRNVRTYVWQLRRALPPGRIDARPRAYRLRVERGELDADVARSLLDRSAHASPADAVTHLTCALDLWRGRPFEELRSETAAPSAARLHELRWDLRERLADAYTALGRHGDAIGVLRALTAEDPMREDTWARLVRALHTAGRRANALSEYRRACALLAAELGVEPGPELVRARREVAA</sequence>
<keyword evidence="4" id="KW-0804">Transcription</keyword>
<dbReference type="Gene3D" id="1.25.40.10">
    <property type="entry name" value="Tetratricopeptide repeat domain"/>
    <property type="match status" value="1"/>
</dbReference>
<evidence type="ECO:0000256" key="1">
    <source>
        <dbReference type="ARBA" id="ARBA00005820"/>
    </source>
</evidence>
<dbReference type="CDD" id="cd15831">
    <property type="entry name" value="BTAD"/>
    <property type="match status" value="1"/>
</dbReference>
<protein>
    <submittedName>
        <fullName evidence="7">BTAD domain-containing putative transcriptional regulator</fullName>
    </submittedName>
</protein>
<dbReference type="Gene3D" id="1.10.10.10">
    <property type="entry name" value="Winged helix-like DNA-binding domain superfamily/Winged helix DNA-binding domain"/>
    <property type="match status" value="1"/>
</dbReference>
<feature type="domain" description="OmpR/PhoB-type" evidence="6">
    <location>
        <begin position="1"/>
        <end position="80"/>
    </location>
</feature>
<dbReference type="SUPFAM" id="SSF46894">
    <property type="entry name" value="C-terminal effector domain of the bipartite response regulators"/>
    <property type="match status" value="1"/>
</dbReference>
<comment type="caution">
    <text evidence="7">The sequence shown here is derived from an EMBL/GenBank/DDBJ whole genome shotgun (WGS) entry which is preliminary data.</text>
</comment>
<dbReference type="InterPro" id="IPR005158">
    <property type="entry name" value="BTAD"/>
</dbReference>
<dbReference type="Proteomes" id="UP001597168">
    <property type="component" value="Unassembled WGS sequence"/>
</dbReference>
<evidence type="ECO:0000256" key="2">
    <source>
        <dbReference type="ARBA" id="ARBA00023015"/>
    </source>
</evidence>
<proteinExistence type="inferred from homology"/>
<organism evidence="7 8">
    <name type="scientific">Saccharothrix hoggarensis</name>
    <dbReference type="NCBI Taxonomy" id="913853"/>
    <lineage>
        <taxon>Bacteria</taxon>
        <taxon>Bacillati</taxon>
        <taxon>Actinomycetota</taxon>
        <taxon>Actinomycetes</taxon>
        <taxon>Pseudonocardiales</taxon>
        <taxon>Pseudonocardiaceae</taxon>
        <taxon>Saccharothrix</taxon>
    </lineage>
</organism>
<evidence type="ECO:0000256" key="4">
    <source>
        <dbReference type="ARBA" id="ARBA00023163"/>
    </source>
</evidence>
<keyword evidence="3 5" id="KW-0238">DNA-binding</keyword>
<evidence type="ECO:0000259" key="6">
    <source>
        <dbReference type="PROSITE" id="PS51755"/>
    </source>
</evidence>
<dbReference type="Pfam" id="PF00486">
    <property type="entry name" value="Trans_reg_C"/>
    <property type="match status" value="1"/>
</dbReference>
<dbReference type="InterPro" id="IPR001867">
    <property type="entry name" value="OmpR/PhoB-type_DNA-bd"/>
</dbReference>
<evidence type="ECO:0000256" key="5">
    <source>
        <dbReference type="PROSITE-ProRule" id="PRU01091"/>
    </source>
</evidence>
<dbReference type="Pfam" id="PF03704">
    <property type="entry name" value="BTAD"/>
    <property type="match status" value="1"/>
</dbReference>
<feature type="DNA-binding region" description="OmpR/PhoB-type" evidence="5">
    <location>
        <begin position="1"/>
        <end position="80"/>
    </location>
</feature>
<dbReference type="InterPro" id="IPR016032">
    <property type="entry name" value="Sig_transdc_resp-reg_C-effctor"/>
</dbReference>
<dbReference type="PANTHER" id="PTHR35807">
    <property type="entry name" value="TRANSCRIPTIONAL REGULATOR REDD-RELATED"/>
    <property type="match status" value="1"/>
</dbReference>
<keyword evidence="2" id="KW-0805">Transcription regulation</keyword>
<dbReference type="SUPFAM" id="SSF48452">
    <property type="entry name" value="TPR-like"/>
    <property type="match status" value="1"/>
</dbReference>
<dbReference type="RefSeq" id="WP_380726834.1">
    <property type="nucleotide sequence ID" value="NZ_JBHTLK010000170.1"/>
</dbReference>
<dbReference type="PROSITE" id="PS51755">
    <property type="entry name" value="OMPR_PHOB"/>
    <property type="match status" value="1"/>
</dbReference>
<dbReference type="InterPro" id="IPR036388">
    <property type="entry name" value="WH-like_DNA-bd_sf"/>
</dbReference>
<dbReference type="InterPro" id="IPR051677">
    <property type="entry name" value="AfsR-DnrI-RedD_regulator"/>
</dbReference>
<dbReference type="PANTHER" id="PTHR35807:SF1">
    <property type="entry name" value="TRANSCRIPTIONAL REGULATOR REDD"/>
    <property type="match status" value="1"/>
</dbReference>
<evidence type="ECO:0000313" key="7">
    <source>
        <dbReference type="EMBL" id="MFD1150607.1"/>
    </source>
</evidence>
<dbReference type="SMART" id="SM00862">
    <property type="entry name" value="Trans_reg_C"/>
    <property type="match status" value="1"/>
</dbReference>